<sequence>MVQYAEPAPLLRRPVLVAAFAGWNDAGECATSALETMDREIDARTFAEVDPEEFFDFQVARPTISDGSGGSRRLDWPRNRFAWAALPGTDRDVVLLEGTEPNLRWKTFTNGVLELAERLDVELVVTLGALQVDVPHTRPTPLSGSATDPDLAERIGLRRSGYEGPTGITGVLNHACGQAGLPSVSLWAGVPHYLAGAAYAAGALTLVEAVADLLGAEFPLDDLVHEASAQREEIAGLVDDDDDLARYVSELEERSDGDDAEERDPGELPQPEVSGDELAAEFERYLRDRDS</sequence>
<feature type="region of interest" description="Disordered" evidence="1">
    <location>
        <begin position="252"/>
        <end position="277"/>
    </location>
</feature>
<evidence type="ECO:0000313" key="3">
    <source>
        <dbReference type="Proteomes" id="UP000291469"/>
    </source>
</evidence>
<dbReference type="Gene3D" id="3.40.50.10900">
    <property type="entry name" value="PAC-like subunit"/>
    <property type="match status" value="1"/>
</dbReference>
<name>A0A411YLR3_9ACTN</name>
<organism evidence="2 3">
    <name type="scientific">Egibacter rhizosphaerae</name>
    <dbReference type="NCBI Taxonomy" id="1670831"/>
    <lineage>
        <taxon>Bacteria</taxon>
        <taxon>Bacillati</taxon>
        <taxon>Actinomycetota</taxon>
        <taxon>Nitriliruptoria</taxon>
        <taxon>Egibacterales</taxon>
        <taxon>Egibacteraceae</taxon>
        <taxon>Egibacter</taxon>
    </lineage>
</organism>
<reference evidence="2 3" key="1">
    <citation type="submission" date="2019-01" db="EMBL/GenBank/DDBJ databases">
        <title>Egibacter rhizosphaerae EGI 80759T.</title>
        <authorList>
            <person name="Chen D.-D."/>
            <person name="Tian Y."/>
            <person name="Jiao J.-Y."/>
            <person name="Zhang X.-T."/>
            <person name="Zhang Y.-G."/>
            <person name="Zhang Y."/>
            <person name="Xiao M."/>
            <person name="Shu W.-S."/>
            <person name="Li W.-J."/>
        </authorList>
    </citation>
    <scope>NUCLEOTIDE SEQUENCE [LARGE SCALE GENOMIC DNA]</scope>
    <source>
        <strain evidence="2 3">EGI 80759</strain>
    </source>
</reference>
<dbReference type="InterPro" id="IPR019151">
    <property type="entry name" value="Proteasome_assmbl_chaperone_2"/>
</dbReference>
<feature type="compositionally biased region" description="Acidic residues" evidence="1">
    <location>
        <begin position="255"/>
        <end position="264"/>
    </location>
</feature>
<proteinExistence type="predicted"/>
<evidence type="ECO:0000256" key="1">
    <source>
        <dbReference type="SAM" id="MobiDB-lite"/>
    </source>
</evidence>
<dbReference type="InterPro" id="IPR038389">
    <property type="entry name" value="PSMG2_sf"/>
</dbReference>
<keyword evidence="3" id="KW-1185">Reference proteome</keyword>
<dbReference type="Proteomes" id="UP000291469">
    <property type="component" value="Chromosome"/>
</dbReference>
<dbReference type="SUPFAM" id="SSF159659">
    <property type="entry name" value="Cgl1923-like"/>
    <property type="match status" value="1"/>
</dbReference>
<dbReference type="OrthoDB" id="150941at2"/>
<dbReference type="Pfam" id="PF09754">
    <property type="entry name" value="PAC2"/>
    <property type="match status" value="1"/>
</dbReference>
<evidence type="ECO:0000313" key="2">
    <source>
        <dbReference type="EMBL" id="QBI22117.1"/>
    </source>
</evidence>
<protein>
    <submittedName>
        <fullName evidence="2">PAC2 family protein</fullName>
    </submittedName>
</protein>
<dbReference type="KEGG" id="erz:ER308_18425"/>
<dbReference type="EMBL" id="CP036402">
    <property type="protein sequence ID" value="QBI22117.1"/>
    <property type="molecule type" value="Genomic_DNA"/>
</dbReference>
<dbReference type="AlphaFoldDB" id="A0A411YLR3"/>
<accession>A0A411YLR3</accession>
<gene>
    <name evidence="2" type="ORF">ER308_18425</name>
</gene>
<dbReference type="PIRSF" id="PIRSF028754">
    <property type="entry name" value="UCP028754"/>
    <property type="match status" value="1"/>
</dbReference>
<dbReference type="InterPro" id="IPR008492">
    <property type="entry name" value="Rv2714-like"/>
</dbReference>